<dbReference type="Gene3D" id="2.170.140.10">
    <property type="entry name" value="Chitin binding domain"/>
    <property type="match status" value="1"/>
</dbReference>
<dbReference type="SMART" id="SM00494">
    <property type="entry name" value="ChtBD2"/>
    <property type="match status" value="2"/>
</dbReference>
<dbReference type="EMBL" id="CAIIXF020000012">
    <property type="protein sequence ID" value="CAH1802110.1"/>
    <property type="molecule type" value="Genomic_DNA"/>
</dbReference>
<dbReference type="AlphaFoldDB" id="A0A8J1XPM7"/>
<evidence type="ECO:0000313" key="2">
    <source>
        <dbReference type="Proteomes" id="UP000749559"/>
    </source>
</evidence>
<dbReference type="InterPro" id="IPR002557">
    <property type="entry name" value="Chitin-bd_dom"/>
</dbReference>
<dbReference type="PROSITE" id="PS50940">
    <property type="entry name" value="CHIT_BIND_II"/>
    <property type="match status" value="1"/>
</dbReference>
<comment type="caution">
    <text evidence="1">The sequence shown here is derived from an EMBL/GenBank/DDBJ whole genome shotgun (WGS) entry which is preliminary data.</text>
</comment>
<gene>
    <name evidence="1" type="ORF">OFUS_LOCUS25825</name>
</gene>
<dbReference type="SUPFAM" id="SSF57625">
    <property type="entry name" value="Invertebrate chitin-binding proteins"/>
    <property type="match status" value="2"/>
</dbReference>
<dbReference type="GO" id="GO:0008061">
    <property type="term" value="F:chitin binding"/>
    <property type="evidence" value="ECO:0007669"/>
    <property type="project" value="InterPro"/>
</dbReference>
<accession>A0A8J1XPM7</accession>
<name>A0A8J1XPM7_OWEFU</name>
<organism evidence="1 2">
    <name type="scientific">Owenia fusiformis</name>
    <name type="common">Polychaete worm</name>
    <dbReference type="NCBI Taxonomy" id="6347"/>
    <lineage>
        <taxon>Eukaryota</taxon>
        <taxon>Metazoa</taxon>
        <taxon>Spiralia</taxon>
        <taxon>Lophotrochozoa</taxon>
        <taxon>Annelida</taxon>
        <taxon>Polychaeta</taxon>
        <taxon>Sedentaria</taxon>
        <taxon>Canalipalpata</taxon>
        <taxon>Sabellida</taxon>
        <taxon>Oweniida</taxon>
        <taxon>Oweniidae</taxon>
        <taxon>Owenia</taxon>
    </lineage>
</organism>
<proteinExistence type="predicted"/>
<evidence type="ECO:0000313" key="1">
    <source>
        <dbReference type="EMBL" id="CAH1802110.1"/>
    </source>
</evidence>
<reference evidence="1" key="1">
    <citation type="submission" date="2022-03" db="EMBL/GenBank/DDBJ databases">
        <authorList>
            <person name="Martin C."/>
        </authorList>
    </citation>
    <scope>NUCLEOTIDE SEQUENCE</scope>
</reference>
<dbReference type="InterPro" id="IPR036508">
    <property type="entry name" value="Chitin-bd_dom_sf"/>
</dbReference>
<protein>
    <submittedName>
        <fullName evidence="1">Uncharacterized protein</fullName>
    </submittedName>
</protein>
<dbReference type="GO" id="GO:0005576">
    <property type="term" value="C:extracellular region"/>
    <property type="evidence" value="ECO:0007669"/>
    <property type="project" value="InterPro"/>
</dbReference>
<dbReference type="OrthoDB" id="439917at2759"/>
<dbReference type="Pfam" id="PF01607">
    <property type="entry name" value="CBM_14"/>
    <property type="match status" value="1"/>
</dbReference>
<keyword evidence="2" id="KW-1185">Reference proteome</keyword>
<sequence length="293" mass="31620">MIILALLMSMAVAIDTRSGKKLVLDAAAQAACITTQGYLSSDFTDDPEADCCSFIVCSAPHLNKTGFLGKCMGGTVWNTDLSVCDDPKYFPSCDPADCTVPVRTTALCGDLEDGTCCVGGREPVYTVLSDNSYSLSDGKPQFCPLGQVFSTSDCCCEFEYVVDPRCETELYIADPDNECCGFLQCFANKTGTVAIECRPPSVWNDVNKTCDLATNVMDCMNAYCGDEVTDLPCPPTLGEDQCCIAGIVYDVIDDITYRDSGSDRVNCCPVDDMSEVQLVFSKDDCCCEVPDEP</sequence>
<dbReference type="Proteomes" id="UP000749559">
    <property type="component" value="Unassembled WGS sequence"/>
</dbReference>